<keyword evidence="6" id="KW-1185">Reference proteome</keyword>
<comment type="similarity">
    <text evidence="1">Belongs to the bacterial sugar transferase family.</text>
</comment>
<dbReference type="EMBL" id="JAKGAQ010000001">
    <property type="protein sequence ID" value="MCF2869462.1"/>
    <property type="molecule type" value="Genomic_DNA"/>
</dbReference>
<evidence type="ECO:0000256" key="1">
    <source>
        <dbReference type="ARBA" id="ARBA00006464"/>
    </source>
</evidence>
<sequence>MKHKSSAGYTGKRFFDLFVVLVSGIVTLPAILMGAGVMALRKEFPIFYISERMKSVDEPFDLVKFRTMESLPESEADSGVSGGHKASRITKTGHFLRGKRLDEVPQLYNVLRNEISLVGPRPPLHSYTARFPEIYCEVLKSKPGITGLASLVFHRTEERLLAQANSTEETDQIYSTRCIPRKAKIDLIYQKRASVSTDLYVLYLTAAKLMPLPGRRARRVRGR</sequence>
<dbReference type="Proteomes" id="UP001200557">
    <property type="component" value="Unassembled WGS sequence"/>
</dbReference>
<dbReference type="GO" id="GO:0016740">
    <property type="term" value="F:transferase activity"/>
    <property type="evidence" value="ECO:0007669"/>
    <property type="project" value="UniProtKB-KW"/>
</dbReference>
<evidence type="ECO:0000313" key="5">
    <source>
        <dbReference type="EMBL" id="MCF2869462.1"/>
    </source>
</evidence>
<protein>
    <submittedName>
        <fullName evidence="5">Sugar transferase</fullName>
    </submittedName>
</protein>
<reference evidence="5 6" key="1">
    <citation type="submission" date="2022-01" db="EMBL/GenBank/DDBJ databases">
        <title>Octadecabacter sp. nov., isolated from a marine alga.</title>
        <authorList>
            <person name="Jin M.S."/>
            <person name="Kim H.M."/>
            <person name="Han D.M."/>
            <person name="Jung J.J."/>
            <person name="Jeon C.O."/>
        </authorList>
    </citation>
    <scope>NUCLEOTIDE SEQUENCE [LARGE SCALE GENOMIC DNA]</scope>
    <source>
        <strain evidence="5 6">G9-8</strain>
    </source>
</reference>
<keyword evidence="5" id="KW-0808">Transferase</keyword>
<organism evidence="5 6">
    <name type="scientific">Octadecabacter dasysiphoniae</name>
    <dbReference type="NCBI Taxonomy" id="2909341"/>
    <lineage>
        <taxon>Bacteria</taxon>
        <taxon>Pseudomonadati</taxon>
        <taxon>Pseudomonadota</taxon>
        <taxon>Alphaproteobacteria</taxon>
        <taxon>Rhodobacterales</taxon>
        <taxon>Roseobacteraceae</taxon>
        <taxon>Octadecabacter</taxon>
    </lineage>
</organism>
<feature type="transmembrane region" description="Helical" evidence="3">
    <location>
        <begin position="17"/>
        <end position="40"/>
    </location>
</feature>
<keyword evidence="3" id="KW-1133">Transmembrane helix</keyword>
<dbReference type="InterPro" id="IPR003362">
    <property type="entry name" value="Bact_transf"/>
</dbReference>
<dbReference type="PANTHER" id="PTHR30576">
    <property type="entry name" value="COLANIC BIOSYNTHESIS UDP-GLUCOSE LIPID CARRIER TRANSFERASE"/>
    <property type="match status" value="1"/>
</dbReference>
<proteinExistence type="inferred from homology"/>
<feature type="domain" description="Bacterial sugar transferase" evidence="4">
    <location>
        <begin position="12"/>
        <end position="209"/>
    </location>
</feature>
<gene>
    <name evidence="5" type="ORF">L0664_00145</name>
</gene>
<keyword evidence="3" id="KW-0812">Transmembrane</keyword>
<comment type="caution">
    <text evidence="5">The sequence shown here is derived from an EMBL/GenBank/DDBJ whole genome shotgun (WGS) entry which is preliminary data.</text>
</comment>
<evidence type="ECO:0000256" key="2">
    <source>
        <dbReference type="ARBA" id="ARBA00023169"/>
    </source>
</evidence>
<dbReference type="PANTHER" id="PTHR30576:SF20">
    <property type="entry name" value="QUINOVOSAMINEPHOSPHOTRANSFERAE-RELATED"/>
    <property type="match status" value="1"/>
</dbReference>
<evidence type="ECO:0000313" key="6">
    <source>
        <dbReference type="Proteomes" id="UP001200557"/>
    </source>
</evidence>
<evidence type="ECO:0000256" key="3">
    <source>
        <dbReference type="SAM" id="Phobius"/>
    </source>
</evidence>
<evidence type="ECO:0000259" key="4">
    <source>
        <dbReference type="Pfam" id="PF02397"/>
    </source>
</evidence>
<accession>A0ABS9CQW1</accession>
<dbReference type="RefSeq" id="WP_235223595.1">
    <property type="nucleotide sequence ID" value="NZ_JAKGAQ010000001.1"/>
</dbReference>
<name>A0ABS9CQW1_9RHOB</name>
<dbReference type="Pfam" id="PF02397">
    <property type="entry name" value="Bac_transf"/>
    <property type="match status" value="1"/>
</dbReference>
<keyword evidence="3" id="KW-0472">Membrane</keyword>
<keyword evidence="2" id="KW-0270">Exopolysaccharide synthesis</keyword>